<keyword evidence="6 7" id="KW-0472">Membrane</keyword>
<comment type="similarity">
    <text evidence="7">Belongs to the binding-protein-dependent transport system permease family.</text>
</comment>
<feature type="transmembrane region" description="Helical" evidence="7">
    <location>
        <begin position="12"/>
        <end position="35"/>
    </location>
</feature>
<evidence type="ECO:0000256" key="5">
    <source>
        <dbReference type="ARBA" id="ARBA00022989"/>
    </source>
</evidence>
<gene>
    <name evidence="9" type="ORF">SAMN05421757_11054</name>
</gene>
<feature type="transmembrane region" description="Helical" evidence="7">
    <location>
        <begin position="153"/>
        <end position="178"/>
    </location>
</feature>
<keyword evidence="5 7" id="KW-1133">Transmembrane helix</keyword>
<reference evidence="9 10" key="1">
    <citation type="submission" date="2017-06" db="EMBL/GenBank/DDBJ databases">
        <authorList>
            <person name="Kim H.J."/>
            <person name="Triplett B.A."/>
        </authorList>
    </citation>
    <scope>NUCLEOTIDE SEQUENCE [LARGE SCALE GENOMIC DNA]</scope>
    <source>
        <strain evidence="9 10">DSM 29339</strain>
    </source>
</reference>
<evidence type="ECO:0000313" key="10">
    <source>
        <dbReference type="Proteomes" id="UP000198426"/>
    </source>
</evidence>
<feature type="domain" description="ABC transmembrane type-1" evidence="8">
    <location>
        <begin position="68"/>
        <end position="282"/>
    </location>
</feature>
<feature type="transmembrane region" description="Helical" evidence="7">
    <location>
        <begin position="260"/>
        <end position="280"/>
    </location>
</feature>
<feature type="transmembrane region" description="Helical" evidence="7">
    <location>
        <begin position="199"/>
        <end position="222"/>
    </location>
</feature>
<dbReference type="PANTHER" id="PTHR43005">
    <property type="entry name" value="BLR7065 PROTEIN"/>
    <property type="match status" value="1"/>
</dbReference>
<dbReference type="GO" id="GO:0005886">
    <property type="term" value="C:plasma membrane"/>
    <property type="evidence" value="ECO:0007669"/>
    <property type="project" value="UniProtKB-SubCell"/>
</dbReference>
<dbReference type="Proteomes" id="UP000198426">
    <property type="component" value="Unassembled WGS sequence"/>
</dbReference>
<dbReference type="RefSeq" id="WP_089234995.1">
    <property type="nucleotide sequence ID" value="NZ_FZOY01000010.1"/>
</dbReference>
<dbReference type="PANTHER" id="PTHR43005:SF1">
    <property type="entry name" value="SPERMIDINE_PUTRESCINE TRANSPORT SYSTEM PERMEASE PROTEIN"/>
    <property type="match status" value="1"/>
</dbReference>
<dbReference type="EMBL" id="FZOY01000010">
    <property type="protein sequence ID" value="SNT30629.1"/>
    <property type="molecule type" value="Genomic_DNA"/>
</dbReference>
<keyword evidence="2 7" id="KW-0813">Transport</keyword>
<evidence type="ECO:0000256" key="2">
    <source>
        <dbReference type="ARBA" id="ARBA00022448"/>
    </source>
</evidence>
<evidence type="ECO:0000256" key="3">
    <source>
        <dbReference type="ARBA" id="ARBA00022475"/>
    </source>
</evidence>
<dbReference type="OrthoDB" id="9805108at2"/>
<evidence type="ECO:0000259" key="8">
    <source>
        <dbReference type="PROSITE" id="PS50928"/>
    </source>
</evidence>
<sequence length="291" mass="32656">MKSDTFWRYATLAPAVILFVLLTILPLFNLLALSFHDVEWLNREAVWEWVGGRNYAKLPEDTLFNAGILNTIIFAVLAVAFQMVLGFWLALMTTRVTRLRVFYRAVFILPILVPGIIIGAIWKLMYSYDFGVINQAVVLFGGNPVDWLGNPRLALMSVIIVDVWHWTPFCFLLMLASLESLPQDIFEAAEIDGASKGQVLRYIILPLMMPAIIVTFIFRMILAFKVFDEIYLLTGGGPGTSTEVISFTIYRRFFTEDQSGYGSAMSLATIAVIATMIILASRFATKKGPDA</sequence>
<evidence type="ECO:0000256" key="6">
    <source>
        <dbReference type="ARBA" id="ARBA00023136"/>
    </source>
</evidence>
<keyword evidence="10" id="KW-1185">Reference proteome</keyword>
<comment type="subcellular location">
    <subcellularLocation>
        <location evidence="1 7">Cell membrane</location>
        <topology evidence="1 7">Multi-pass membrane protein</topology>
    </subcellularLocation>
</comment>
<dbReference type="SUPFAM" id="SSF161098">
    <property type="entry name" value="MetI-like"/>
    <property type="match status" value="1"/>
</dbReference>
<dbReference type="Pfam" id="PF00528">
    <property type="entry name" value="BPD_transp_1"/>
    <property type="match status" value="1"/>
</dbReference>
<dbReference type="CDD" id="cd06261">
    <property type="entry name" value="TM_PBP2"/>
    <property type="match status" value="1"/>
</dbReference>
<keyword evidence="4 7" id="KW-0812">Transmembrane</keyword>
<evidence type="ECO:0000313" key="9">
    <source>
        <dbReference type="EMBL" id="SNT30629.1"/>
    </source>
</evidence>
<dbReference type="Gene3D" id="1.10.3720.10">
    <property type="entry name" value="MetI-like"/>
    <property type="match status" value="1"/>
</dbReference>
<evidence type="ECO:0000256" key="1">
    <source>
        <dbReference type="ARBA" id="ARBA00004651"/>
    </source>
</evidence>
<proteinExistence type="inferred from homology"/>
<evidence type="ECO:0000256" key="7">
    <source>
        <dbReference type="RuleBase" id="RU363032"/>
    </source>
</evidence>
<name>A0A239LLS9_9RHOB</name>
<keyword evidence="9" id="KW-0762">Sugar transport</keyword>
<dbReference type="InterPro" id="IPR000515">
    <property type="entry name" value="MetI-like"/>
</dbReference>
<evidence type="ECO:0000256" key="4">
    <source>
        <dbReference type="ARBA" id="ARBA00022692"/>
    </source>
</evidence>
<accession>A0A239LLS9</accession>
<feature type="transmembrane region" description="Helical" evidence="7">
    <location>
        <begin position="101"/>
        <end position="122"/>
    </location>
</feature>
<organism evidence="9 10">
    <name type="scientific">Tropicimonas sediminicola</name>
    <dbReference type="NCBI Taxonomy" id="1031541"/>
    <lineage>
        <taxon>Bacteria</taxon>
        <taxon>Pseudomonadati</taxon>
        <taxon>Pseudomonadota</taxon>
        <taxon>Alphaproteobacteria</taxon>
        <taxon>Rhodobacterales</taxon>
        <taxon>Roseobacteraceae</taxon>
        <taxon>Tropicimonas</taxon>
    </lineage>
</organism>
<feature type="transmembrane region" description="Helical" evidence="7">
    <location>
        <begin position="68"/>
        <end position="89"/>
    </location>
</feature>
<dbReference type="InterPro" id="IPR035906">
    <property type="entry name" value="MetI-like_sf"/>
</dbReference>
<dbReference type="GO" id="GO:0055085">
    <property type="term" value="P:transmembrane transport"/>
    <property type="evidence" value="ECO:0007669"/>
    <property type="project" value="InterPro"/>
</dbReference>
<dbReference type="AlphaFoldDB" id="A0A239LLS9"/>
<protein>
    <submittedName>
        <fullName evidence="9">Multiple sugar transport system permease protein</fullName>
    </submittedName>
</protein>
<keyword evidence="3" id="KW-1003">Cell membrane</keyword>
<dbReference type="PROSITE" id="PS50928">
    <property type="entry name" value="ABC_TM1"/>
    <property type="match status" value="1"/>
</dbReference>